<dbReference type="Gene3D" id="3.30.40.10">
    <property type="entry name" value="Zinc/RING finger domain, C3HC4 (zinc finger)"/>
    <property type="match status" value="1"/>
</dbReference>
<reference evidence="15 16" key="1">
    <citation type="journal article" date="2021" name="BMC Genomics">
        <title>Datura genome reveals duplications of psychoactive alkaloid biosynthetic genes and high mutation rate following tissue culture.</title>
        <authorList>
            <person name="Rajewski A."/>
            <person name="Carter-House D."/>
            <person name="Stajich J."/>
            <person name="Litt A."/>
        </authorList>
    </citation>
    <scope>NUCLEOTIDE SEQUENCE [LARGE SCALE GENOMIC DNA]</scope>
    <source>
        <strain evidence="15">AR-01</strain>
    </source>
</reference>
<dbReference type="PANTHER" id="PTHR46905:SF22">
    <property type="entry name" value="RING-TYPE E3 UBIQUITIN TRANSFERASE"/>
    <property type="match status" value="1"/>
</dbReference>
<comment type="caution">
    <text evidence="15">The sequence shown here is derived from an EMBL/GenBank/DDBJ whole genome shotgun (WGS) entry which is preliminary data.</text>
</comment>
<dbReference type="PANTHER" id="PTHR46905">
    <property type="entry name" value="RING-H2 FINGER PROTEIN ATL78"/>
    <property type="match status" value="1"/>
</dbReference>
<name>A0ABS8V7A5_DATST</name>
<dbReference type="CDD" id="cd16461">
    <property type="entry name" value="RING-H2_EL5-like"/>
    <property type="match status" value="1"/>
</dbReference>
<keyword evidence="11" id="KW-0863">Zinc-finger</keyword>
<evidence type="ECO:0000313" key="16">
    <source>
        <dbReference type="Proteomes" id="UP000823775"/>
    </source>
</evidence>
<organism evidence="15 16">
    <name type="scientific">Datura stramonium</name>
    <name type="common">Jimsonweed</name>
    <name type="synonym">Common thornapple</name>
    <dbReference type="NCBI Taxonomy" id="4076"/>
    <lineage>
        <taxon>Eukaryota</taxon>
        <taxon>Viridiplantae</taxon>
        <taxon>Streptophyta</taxon>
        <taxon>Embryophyta</taxon>
        <taxon>Tracheophyta</taxon>
        <taxon>Spermatophyta</taxon>
        <taxon>Magnoliopsida</taxon>
        <taxon>eudicotyledons</taxon>
        <taxon>Gunneridae</taxon>
        <taxon>Pentapetalae</taxon>
        <taxon>asterids</taxon>
        <taxon>lamiids</taxon>
        <taxon>Solanales</taxon>
        <taxon>Solanaceae</taxon>
        <taxon>Solanoideae</taxon>
        <taxon>Datureae</taxon>
        <taxon>Datura</taxon>
    </lineage>
</organism>
<evidence type="ECO:0000256" key="13">
    <source>
        <dbReference type="SAM" id="Phobius"/>
    </source>
</evidence>
<evidence type="ECO:0000256" key="10">
    <source>
        <dbReference type="ARBA" id="ARBA00024209"/>
    </source>
</evidence>
<evidence type="ECO:0000256" key="6">
    <source>
        <dbReference type="ARBA" id="ARBA00022723"/>
    </source>
</evidence>
<dbReference type="Proteomes" id="UP000823775">
    <property type="component" value="Unassembled WGS sequence"/>
</dbReference>
<evidence type="ECO:0000313" key="15">
    <source>
        <dbReference type="EMBL" id="MCD9642933.1"/>
    </source>
</evidence>
<evidence type="ECO:0000256" key="4">
    <source>
        <dbReference type="ARBA" id="ARBA00022679"/>
    </source>
</evidence>
<dbReference type="SMART" id="SM00184">
    <property type="entry name" value="RING"/>
    <property type="match status" value="1"/>
</dbReference>
<dbReference type="InterPro" id="IPR013083">
    <property type="entry name" value="Znf_RING/FYVE/PHD"/>
</dbReference>
<sequence>MAKTLMSSPTQSPMMSLDPNTPFLDHQPHVNNNESTLNINMAVIIAALICALLCALGLNSMLQCVFQCTQRTISEPVEWVASKRVNTGLKKKDMVALPTSTYNNNNNNNNNNANSSSSRTTSSSCAICLLDFMDGERIRVLPQCSHSFHVACVDKWLLSHSSCPTCRLHLKSSNCLAIFTSL</sequence>
<evidence type="ECO:0000256" key="5">
    <source>
        <dbReference type="ARBA" id="ARBA00022692"/>
    </source>
</evidence>
<dbReference type="EC" id="2.3.2.27" evidence="3"/>
<keyword evidence="8 13" id="KW-1133">Transmembrane helix</keyword>
<evidence type="ECO:0000256" key="2">
    <source>
        <dbReference type="ARBA" id="ARBA00004167"/>
    </source>
</evidence>
<proteinExistence type="inferred from homology"/>
<dbReference type="EMBL" id="JACEIK010003743">
    <property type="protein sequence ID" value="MCD9642933.1"/>
    <property type="molecule type" value="Genomic_DNA"/>
</dbReference>
<evidence type="ECO:0000256" key="7">
    <source>
        <dbReference type="ARBA" id="ARBA00022833"/>
    </source>
</evidence>
<dbReference type="SUPFAM" id="SSF57850">
    <property type="entry name" value="RING/U-box"/>
    <property type="match status" value="1"/>
</dbReference>
<dbReference type="PROSITE" id="PS50089">
    <property type="entry name" value="ZF_RING_2"/>
    <property type="match status" value="1"/>
</dbReference>
<keyword evidence="5 13" id="KW-0812">Transmembrane</keyword>
<keyword evidence="6" id="KW-0479">Metal-binding</keyword>
<evidence type="ECO:0000256" key="9">
    <source>
        <dbReference type="ARBA" id="ARBA00023136"/>
    </source>
</evidence>
<keyword evidence="9 13" id="KW-0472">Membrane</keyword>
<evidence type="ECO:0000256" key="11">
    <source>
        <dbReference type="PROSITE-ProRule" id="PRU00175"/>
    </source>
</evidence>
<evidence type="ECO:0000259" key="14">
    <source>
        <dbReference type="PROSITE" id="PS50089"/>
    </source>
</evidence>
<dbReference type="InterPro" id="IPR044602">
    <property type="entry name" value="ATL10/ATL72-79-like"/>
</dbReference>
<gene>
    <name evidence="15" type="ORF">HAX54_030001</name>
</gene>
<comment type="similarity">
    <text evidence="10">Belongs to the RING-type zinc finger family. ATL subfamily.</text>
</comment>
<comment type="subcellular location">
    <subcellularLocation>
        <location evidence="2">Membrane</location>
        <topology evidence="2">Single-pass membrane protein</topology>
    </subcellularLocation>
</comment>
<evidence type="ECO:0000256" key="1">
    <source>
        <dbReference type="ARBA" id="ARBA00000900"/>
    </source>
</evidence>
<dbReference type="InterPro" id="IPR001841">
    <property type="entry name" value="Znf_RING"/>
</dbReference>
<evidence type="ECO:0000256" key="12">
    <source>
        <dbReference type="SAM" id="MobiDB-lite"/>
    </source>
</evidence>
<comment type="catalytic activity">
    <reaction evidence="1">
        <text>S-ubiquitinyl-[E2 ubiquitin-conjugating enzyme]-L-cysteine + [acceptor protein]-L-lysine = [E2 ubiquitin-conjugating enzyme]-L-cysteine + N(6)-ubiquitinyl-[acceptor protein]-L-lysine.</text>
        <dbReference type="EC" id="2.3.2.27"/>
    </reaction>
</comment>
<keyword evidence="16" id="KW-1185">Reference proteome</keyword>
<accession>A0ABS8V7A5</accession>
<keyword evidence="7" id="KW-0862">Zinc</keyword>
<keyword evidence="4" id="KW-0808">Transferase</keyword>
<evidence type="ECO:0000256" key="3">
    <source>
        <dbReference type="ARBA" id="ARBA00012483"/>
    </source>
</evidence>
<feature type="transmembrane region" description="Helical" evidence="13">
    <location>
        <begin position="39"/>
        <end position="62"/>
    </location>
</feature>
<evidence type="ECO:0000256" key="8">
    <source>
        <dbReference type="ARBA" id="ARBA00022989"/>
    </source>
</evidence>
<dbReference type="Pfam" id="PF13639">
    <property type="entry name" value="zf-RING_2"/>
    <property type="match status" value="1"/>
</dbReference>
<protein>
    <recommendedName>
        <fullName evidence="3">RING-type E3 ubiquitin transferase</fullName>
        <ecNumber evidence="3">2.3.2.27</ecNumber>
    </recommendedName>
</protein>
<feature type="domain" description="RING-type" evidence="14">
    <location>
        <begin position="125"/>
        <end position="167"/>
    </location>
</feature>
<feature type="region of interest" description="Disordered" evidence="12">
    <location>
        <begin position="99"/>
        <end position="119"/>
    </location>
</feature>